<name>N1X3N2_9FLAO</name>
<dbReference type="SUPFAM" id="SSF52540">
    <property type="entry name" value="P-loop containing nucleoside triphosphate hydrolases"/>
    <property type="match status" value="1"/>
</dbReference>
<gene>
    <name evidence="1" type="ORF">pgond44_01185</name>
</gene>
<dbReference type="RefSeq" id="WP_003435037.1">
    <property type="nucleotide sequence ID" value="NZ_APLF01000001.1"/>
</dbReference>
<accession>N1X3N2</accession>
<dbReference type="InterPro" id="IPR027417">
    <property type="entry name" value="P-loop_NTPase"/>
</dbReference>
<reference evidence="1 2" key="1">
    <citation type="journal article" date="2014" name="Genome Biol. Evol.">
        <title>Extensive gene acquisition in the extremely psychrophilic bacterial species Psychroflexus torquis and the link to sea-ice ecosystem specialism.</title>
        <authorList>
            <person name="Feng S."/>
            <person name="Powell S.M."/>
            <person name="Wilson R."/>
            <person name="Bowman J.P."/>
        </authorList>
    </citation>
    <scope>NUCLEOTIDE SEQUENCE [LARGE SCALE GENOMIC DNA]</scope>
    <source>
        <strain evidence="1 2">ACAM 44</strain>
    </source>
</reference>
<evidence type="ECO:0000313" key="1">
    <source>
        <dbReference type="EMBL" id="EMY82693.1"/>
    </source>
</evidence>
<dbReference type="PANTHER" id="PTHR11669:SF8">
    <property type="entry name" value="DNA POLYMERASE III SUBUNIT DELTA"/>
    <property type="match status" value="1"/>
</dbReference>
<organism evidence="1 2">
    <name type="scientific">Psychroflexus gondwanensis ACAM 44</name>
    <dbReference type="NCBI Taxonomy" id="1189619"/>
    <lineage>
        <taxon>Bacteria</taxon>
        <taxon>Pseudomonadati</taxon>
        <taxon>Bacteroidota</taxon>
        <taxon>Flavobacteriia</taxon>
        <taxon>Flavobacteriales</taxon>
        <taxon>Flavobacteriaceae</taxon>
        <taxon>Psychroflexus</taxon>
    </lineage>
</organism>
<keyword evidence="2" id="KW-1185">Reference proteome</keyword>
<sequence length="379" mass="43563">MRFEDILGLQHLKNHLVSSVENNRVAHAQLFTGSIGSGTLPMAIAFARTLMIKYSSPLKIDRISRSFDQLTHPDLHFVYPINNTTSSPKKPNSQDFITDWRSFLSHSPYQNLYDWYQKVGIEKKQGNINVDEAAHIVKLLSLKSYEGGPKVMIIWCADKMNTAASNKLLKLIEEPPNNTYFILITDSPEDILQTIRSRCQRLDFPPIGEADIVKGLSAKFNLTKSEALKIAHQADGSFSKAVHLAEHNSDDELFEKWFITWVRSAFRAKGNKHVVTDLLDWSDQLSRESRETQKRFLIYCIQFFRQALLSNYKVDSLVYLTPYDSKFKFNKFSEFISGANIIDIFKVLEDASFHIERNGNAKMIFSDLSFQLTRLLHKK</sequence>
<dbReference type="Gene3D" id="3.40.50.300">
    <property type="entry name" value="P-loop containing nucleotide triphosphate hydrolases"/>
    <property type="match status" value="1"/>
</dbReference>
<proteinExistence type="predicted"/>
<dbReference type="Proteomes" id="UP000012317">
    <property type="component" value="Unassembled WGS sequence"/>
</dbReference>
<dbReference type="AlphaFoldDB" id="N1X3N2"/>
<dbReference type="GO" id="GO:0006261">
    <property type="term" value="P:DNA-templated DNA replication"/>
    <property type="evidence" value="ECO:0007669"/>
    <property type="project" value="TreeGrafter"/>
</dbReference>
<dbReference type="eggNOG" id="COG0470">
    <property type="taxonomic scope" value="Bacteria"/>
</dbReference>
<comment type="caution">
    <text evidence="1">The sequence shown here is derived from an EMBL/GenBank/DDBJ whole genome shotgun (WGS) entry which is preliminary data.</text>
</comment>
<dbReference type="Pfam" id="PF13177">
    <property type="entry name" value="DNA_pol3_delta2"/>
    <property type="match status" value="1"/>
</dbReference>
<dbReference type="PATRIC" id="fig|1189619.4.peg.244"/>
<dbReference type="InterPro" id="IPR050238">
    <property type="entry name" value="DNA_Rep/Repair_Clamp_Loader"/>
</dbReference>
<evidence type="ECO:0000313" key="2">
    <source>
        <dbReference type="Proteomes" id="UP000012317"/>
    </source>
</evidence>
<dbReference type="EMBL" id="APLF01000001">
    <property type="protein sequence ID" value="EMY82693.1"/>
    <property type="molecule type" value="Genomic_DNA"/>
</dbReference>
<dbReference type="PANTHER" id="PTHR11669">
    <property type="entry name" value="REPLICATION FACTOR C / DNA POLYMERASE III GAMMA-TAU SUBUNIT"/>
    <property type="match status" value="1"/>
</dbReference>
<dbReference type="STRING" id="1189619.pgond44_01185"/>
<protein>
    <submittedName>
        <fullName evidence="1">DNA polymerase III delta prime subunit HolB</fullName>
    </submittedName>
</protein>